<reference evidence="3" key="1">
    <citation type="submission" date="2023-03" db="EMBL/GenBank/DDBJ databases">
        <title>Massive genome expansion in bonnet fungi (Mycena s.s.) driven by repeated elements and novel gene families across ecological guilds.</title>
        <authorList>
            <consortium name="Lawrence Berkeley National Laboratory"/>
            <person name="Harder C.B."/>
            <person name="Miyauchi S."/>
            <person name="Viragh M."/>
            <person name="Kuo A."/>
            <person name="Thoen E."/>
            <person name="Andreopoulos B."/>
            <person name="Lu D."/>
            <person name="Skrede I."/>
            <person name="Drula E."/>
            <person name="Henrissat B."/>
            <person name="Morin E."/>
            <person name="Kohler A."/>
            <person name="Barry K."/>
            <person name="LaButti K."/>
            <person name="Morin E."/>
            <person name="Salamov A."/>
            <person name="Lipzen A."/>
            <person name="Mereny Z."/>
            <person name="Hegedus B."/>
            <person name="Baldrian P."/>
            <person name="Stursova M."/>
            <person name="Weitz H."/>
            <person name="Taylor A."/>
            <person name="Grigoriev I.V."/>
            <person name="Nagy L.G."/>
            <person name="Martin F."/>
            <person name="Kauserud H."/>
        </authorList>
    </citation>
    <scope>NUCLEOTIDE SEQUENCE</scope>
    <source>
        <strain evidence="3">CBHHK002</strain>
    </source>
</reference>
<gene>
    <name evidence="3" type="ORF">DFH08DRAFT_791989</name>
</gene>
<feature type="region of interest" description="Disordered" evidence="2">
    <location>
        <begin position="396"/>
        <end position="421"/>
    </location>
</feature>
<name>A0AAD7ECM2_9AGAR</name>
<evidence type="ECO:0000313" key="4">
    <source>
        <dbReference type="Proteomes" id="UP001218218"/>
    </source>
</evidence>
<feature type="compositionally biased region" description="Low complexity" evidence="2">
    <location>
        <begin position="399"/>
        <end position="416"/>
    </location>
</feature>
<keyword evidence="1" id="KW-0175">Coiled coil</keyword>
<feature type="compositionally biased region" description="Basic and acidic residues" evidence="2">
    <location>
        <begin position="269"/>
        <end position="279"/>
    </location>
</feature>
<comment type="caution">
    <text evidence="3">The sequence shown here is derived from an EMBL/GenBank/DDBJ whole genome shotgun (WGS) entry which is preliminary data.</text>
</comment>
<evidence type="ECO:0000256" key="2">
    <source>
        <dbReference type="SAM" id="MobiDB-lite"/>
    </source>
</evidence>
<feature type="compositionally biased region" description="Basic and acidic residues" evidence="2">
    <location>
        <begin position="80"/>
        <end position="98"/>
    </location>
</feature>
<sequence length="432" mass="48154">MGPKAKPAGKTQSQPSRVPSSRVKKSTDRAAEATGDSGEKDSDKKRASEIPWAKNLDWLAKAVEYLTNNPAFRIKLFSDSTKDATSEGRKKHDGKESKINMYSTLVQHVFGDSNTGAKGDEDIVEVVSEEYRAAYAADSSRYAKSTQQQFSRLKTEYSKHVKELYQTGGGLKPEDQQSNLIEKIKGLFPHWDKLDGFWRELPNYNPIGVSNASSGANHAAAATSLFLKKRNNNDAGESSGIEDGPGFEVLPGSRGRSASSARSVGDEINELHSEPERKPAVAVKQPAKKMVNSEKNPNRTTKPTKTGEKRPFDLTDLDEAHLQDMADSARRQDHRIELEVTRTELELERERNKKRKLELEAERIRMEREDRQDRMRRDEARDNRFFGMMSSMLGGGTGMHASTSSASIGNSSTTSNYNFDDDFSAWNLRGPS</sequence>
<feature type="coiled-coil region" evidence="1">
    <location>
        <begin position="340"/>
        <end position="374"/>
    </location>
</feature>
<feature type="region of interest" description="Disordered" evidence="2">
    <location>
        <begin position="233"/>
        <end position="312"/>
    </location>
</feature>
<feature type="compositionally biased region" description="Polar residues" evidence="2">
    <location>
        <begin position="10"/>
        <end position="19"/>
    </location>
</feature>
<feature type="compositionally biased region" description="Basic and acidic residues" evidence="2">
    <location>
        <begin position="25"/>
        <end position="48"/>
    </location>
</feature>
<feature type="compositionally biased region" description="Low complexity" evidence="2">
    <location>
        <begin position="280"/>
        <end position="289"/>
    </location>
</feature>
<protein>
    <submittedName>
        <fullName evidence="3">Uncharacterized protein</fullName>
    </submittedName>
</protein>
<feature type="region of interest" description="Disordered" evidence="2">
    <location>
        <begin position="1"/>
        <end position="48"/>
    </location>
</feature>
<dbReference type="Proteomes" id="UP001218218">
    <property type="component" value="Unassembled WGS sequence"/>
</dbReference>
<accession>A0AAD7ECM2</accession>
<feature type="compositionally biased region" description="Low complexity" evidence="2">
    <location>
        <begin position="252"/>
        <end position="263"/>
    </location>
</feature>
<dbReference type="EMBL" id="JARIHO010000077">
    <property type="protein sequence ID" value="KAJ7310832.1"/>
    <property type="molecule type" value="Genomic_DNA"/>
</dbReference>
<feature type="region of interest" description="Disordered" evidence="2">
    <location>
        <begin position="77"/>
        <end position="98"/>
    </location>
</feature>
<evidence type="ECO:0000256" key="1">
    <source>
        <dbReference type="SAM" id="Coils"/>
    </source>
</evidence>
<organism evidence="3 4">
    <name type="scientific">Mycena albidolilacea</name>
    <dbReference type="NCBI Taxonomy" id="1033008"/>
    <lineage>
        <taxon>Eukaryota</taxon>
        <taxon>Fungi</taxon>
        <taxon>Dikarya</taxon>
        <taxon>Basidiomycota</taxon>
        <taxon>Agaricomycotina</taxon>
        <taxon>Agaricomycetes</taxon>
        <taxon>Agaricomycetidae</taxon>
        <taxon>Agaricales</taxon>
        <taxon>Marasmiineae</taxon>
        <taxon>Mycenaceae</taxon>
        <taxon>Mycena</taxon>
    </lineage>
</organism>
<evidence type="ECO:0000313" key="3">
    <source>
        <dbReference type="EMBL" id="KAJ7310832.1"/>
    </source>
</evidence>
<proteinExistence type="predicted"/>
<dbReference type="AlphaFoldDB" id="A0AAD7ECM2"/>
<keyword evidence="4" id="KW-1185">Reference proteome</keyword>